<reference evidence="1" key="1">
    <citation type="journal article" date="2022" name="IScience">
        <title>Evolution of zygomycete secretomes and the origins of terrestrial fungal ecologies.</title>
        <authorList>
            <person name="Chang Y."/>
            <person name="Wang Y."/>
            <person name="Mondo S."/>
            <person name="Ahrendt S."/>
            <person name="Andreopoulos W."/>
            <person name="Barry K."/>
            <person name="Beard J."/>
            <person name="Benny G.L."/>
            <person name="Blankenship S."/>
            <person name="Bonito G."/>
            <person name="Cuomo C."/>
            <person name="Desiro A."/>
            <person name="Gervers K.A."/>
            <person name="Hundley H."/>
            <person name="Kuo A."/>
            <person name="LaButti K."/>
            <person name="Lang B.F."/>
            <person name="Lipzen A."/>
            <person name="O'Donnell K."/>
            <person name="Pangilinan J."/>
            <person name="Reynolds N."/>
            <person name="Sandor L."/>
            <person name="Smith M.E."/>
            <person name="Tsang A."/>
            <person name="Grigoriev I.V."/>
            <person name="Stajich J.E."/>
            <person name="Spatafora J.W."/>
        </authorList>
    </citation>
    <scope>NUCLEOTIDE SEQUENCE</scope>
    <source>
        <strain evidence="1">RSA 2281</strain>
    </source>
</reference>
<proteinExistence type="predicted"/>
<dbReference type="EMBL" id="JAIXMP010000016">
    <property type="protein sequence ID" value="KAI9260575.1"/>
    <property type="molecule type" value="Genomic_DNA"/>
</dbReference>
<gene>
    <name evidence="1" type="ORF">BDA99DRAFT_538178</name>
</gene>
<dbReference type="AlphaFoldDB" id="A0AAD5JYB4"/>
<accession>A0AAD5JYB4</accession>
<protein>
    <submittedName>
        <fullName evidence="1">Uncharacterized protein</fullName>
    </submittedName>
</protein>
<name>A0AAD5JYB4_9FUNG</name>
<dbReference type="Proteomes" id="UP001209540">
    <property type="component" value="Unassembled WGS sequence"/>
</dbReference>
<evidence type="ECO:0000313" key="2">
    <source>
        <dbReference type="Proteomes" id="UP001209540"/>
    </source>
</evidence>
<sequence length="468" mass="53504">MVPHEQCICATIELPIERNIKIDYINIVPNLRNRLLSKRNLKFYVLPEGAKKDKLLQPDNISSPWPKRFEELEIVRIFQRDSSASELSKSLFLQHKYMKKGCKHDKCNVISRCLSTTVYETAWLSMKNPYTSLCNHDAGNGPQKENFIIQSAYHKRIKVVSSMYESSSAIDVATDNRTATEHQWMLTSIPNKKLSKTMGLPSKLLLRVEARYIVTSNIDTSDVLVNGALGVLRLIDFGVHRQNVDDRRPIHVWIEFDNADVDTNLKSRNRALMVFRNIRNWTPTEWVTKMIRRSGQSTMSDNPTKLSLLNYLQEIEDLWIVLCFMLLTLELLLQSVYSSLQAVLDQQPHLIAKVCWQESAIAAAICSADTAFFFSSIKTVGAKFQFMFHNILLAKTWTILDDDIDDLAIPGFELFSRIVLHGPFGCCIYLRKVKYDCKCDYFCSGNTISISSPDGVYYIAGDFNVPIS</sequence>
<comment type="caution">
    <text evidence="1">The sequence shown here is derived from an EMBL/GenBank/DDBJ whole genome shotgun (WGS) entry which is preliminary data.</text>
</comment>
<reference evidence="1" key="2">
    <citation type="submission" date="2023-02" db="EMBL/GenBank/DDBJ databases">
        <authorList>
            <consortium name="DOE Joint Genome Institute"/>
            <person name="Mondo S.J."/>
            <person name="Chang Y."/>
            <person name="Wang Y."/>
            <person name="Ahrendt S."/>
            <person name="Andreopoulos W."/>
            <person name="Barry K."/>
            <person name="Beard J."/>
            <person name="Benny G.L."/>
            <person name="Blankenship S."/>
            <person name="Bonito G."/>
            <person name="Cuomo C."/>
            <person name="Desiro A."/>
            <person name="Gervers K.A."/>
            <person name="Hundley H."/>
            <person name="Kuo A."/>
            <person name="LaButti K."/>
            <person name="Lang B.F."/>
            <person name="Lipzen A."/>
            <person name="O'Donnell K."/>
            <person name="Pangilinan J."/>
            <person name="Reynolds N."/>
            <person name="Sandor L."/>
            <person name="Smith M.W."/>
            <person name="Tsang A."/>
            <person name="Grigoriev I.V."/>
            <person name="Stajich J.E."/>
            <person name="Spatafora J.W."/>
        </authorList>
    </citation>
    <scope>NUCLEOTIDE SEQUENCE</scope>
    <source>
        <strain evidence="1">RSA 2281</strain>
    </source>
</reference>
<organism evidence="1 2">
    <name type="scientific">Phascolomyces articulosus</name>
    <dbReference type="NCBI Taxonomy" id="60185"/>
    <lineage>
        <taxon>Eukaryota</taxon>
        <taxon>Fungi</taxon>
        <taxon>Fungi incertae sedis</taxon>
        <taxon>Mucoromycota</taxon>
        <taxon>Mucoromycotina</taxon>
        <taxon>Mucoromycetes</taxon>
        <taxon>Mucorales</taxon>
        <taxon>Lichtheimiaceae</taxon>
        <taxon>Phascolomyces</taxon>
    </lineage>
</organism>
<evidence type="ECO:0000313" key="1">
    <source>
        <dbReference type="EMBL" id="KAI9260575.1"/>
    </source>
</evidence>
<keyword evidence="2" id="KW-1185">Reference proteome</keyword>